<dbReference type="NCBIfam" id="TIGR00027">
    <property type="entry name" value="mthyl_TIGR00027"/>
    <property type="match status" value="1"/>
</dbReference>
<dbReference type="SUPFAM" id="SSF53335">
    <property type="entry name" value="S-adenosyl-L-methionine-dependent methyltransferases"/>
    <property type="match status" value="1"/>
</dbReference>
<dbReference type="PANTHER" id="PTHR43619">
    <property type="entry name" value="S-ADENOSYL-L-METHIONINE-DEPENDENT METHYLTRANSFERASE YKTD-RELATED"/>
    <property type="match status" value="1"/>
</dbReference>
<keyword evidence="2" id="KW-0489">Methyltransferase</keyword>
<dbReference type="InterPro" id="IPR029063">
    <property type="entry name" value="SAM-dependent_MTases_sf"/>
</dbReference>
<keyword evidence="3" id="KW-0808">Transferase</keyword>
<dbReference type="Pfam" id="PF04072">
    <property type="entry name" value="LCM"/>
    <property type="match status" value="1"/>
</dbReference>
<dbReference type="Gene3D" id="3.40.50.150">
    <property type="entry name" value="Vaccinia Virus protein VP39"/>
    <property type="match status" value="1"/>
</dbReference>
<evidence type="ECO:0008006" key="5">
    <source>
        <dbReference type="Google" id="ProtNLM"/>
    </source>
</evidence>
<name>A0A6V7NLT5_ANACO</name>
<sequence length="247" mass="27673">MARDRRSSAREVSGVILAVRTLWFDARIEAAVADAAEPPQVVLLGAGMDARAYRLSCLKECAVFEVDFPELLKTKAEIIHEATISPCHQRVTLQAKSLVRVPADLREHDWLEKLRKHGFNPNKTAVWVLEGILYYLPQHNAMNVLESIAANCALARTTLLADFMNKSSLSLSNSGTYHFYSDWPDHLLPTIGFSRVKLSQIGDPDAHFGLLHDPENLFEKVRKLPRSVQTHPDDGTPCCRLYLVEAS</sequence>
<dbReference type="GO" id="GO:0008168">
    <property type="term" value="F:methyltransferase activity"/>
    <property type="evidence" value="ECO:0007669"/>
    <property type="project" value="UniProtKB-KW"/>
</dbReference>
<dbReference type="InterPro" id="IPR007213">
    <property type="entry name" value="Ppm1/Ppm2/Tcmp"/>
</dbReference>
<dbReference type="PANTHER" id="PTHR43619:SF8">
    <property type="entry name" value="LEUCINE CARBOXYL METHYLTRANSFERASE"/>
    <property type="match status" value="1"/>
</dbReference>
<accession>A0A6V7NLT5</accession>
<evidence type="ECO:0000256" key="1">
    <source>
        <dbReference type="ARBA" id="ARBA00008138"/>
    </source>
</evidence>
<proteinExistence type="inferred from homology"/>
<protein>
    <recommendedName>
        <fullName evidence="5">S-adenosyl-L-methionine-dependent methyltransferase</fullName>
    </recommendedName>
</protein>
<reference evidence="4" key="1">
    <citation type="submission" date="2020-07" db="EMBL/GenBank/DDBJ databases">
        <authorList>
            <person name="Lin J."/>
        </authorList>
    </citation>
    <scope>NUCLEOTIDE SEQUENCE</scope>
</reference>
<dbReference type="GO" id="GO:0032259">
    <property type="term" value="P:methylation"/>
    <property type="evidence" value="ECO:0007669"/>
    <property type="project" value="UniProtKB-KW"/>
</dbReference>
<comment type="similarity">
    <text evidence="1">Belongs to the UPF0677 family.</text>
</comment>
<dbReference type="InterPro" id="IPR011610">
    <property type="entry name" value="SAM_mthyl_Trfase_ML2640-like"/>
</dbReference>
<evidence type="ECO:0000313" key="4">
    <source>
        <dbReference type="EMBL" id="CAD1819561.1"/>
    </source>
</evidence>
<dbReference type="EMBL" id="LR862139">
    <property type="protein sequence ID" value="CAD1819561.1"/>
    <property type="molecule type" value="Genomic_DNA"/>
</dbReference>
<evidence type="ECO:0000256" key="2">
    <source>
        <dbReference type="ARBA" id="ARBA00022603"/>
    </source>
</evidence>
<gene>
    <name evidence="4" type="ORF">CB5_LOCUS2772</name>
</gene>
<dbReference type="AlphaFoldDB" id="A0A6V7NLT5"/>
<evidence type="ECO:0000256" key="3">
    <source>
        <dbReference type="ARBA" id="ARBA00022679"/>
    </source>
</evidence>
<organism evidence="4">
    <name type="scientific">Ananas comosus var. bracteatus</name>
    <name type="common">red pineapple</name>
    <dbReference type="NCBI Taxonomy" id="296719"/>
    <lineage>
        <taxon>Eukaryota</taxon>
        <taxon>Viridiplantae</taxon>
        <taxon>Streptophyta</taxon>
        <taxon>Embryophyta</taxon>
        <taxon>Tracheophyta</taxon>
        <taxon>Spermatophyta</taxon>
        <taxon>Magnoliopsida</taxon>
        <taxon>Liliopsida</taxon>
        <taxon>Poales</taxon>
        <taxon>Bromeliaceae</taxon>
        <taxon>Bromelioideae</taxon>
        <taxon>Ananas</taxon>
    </lineage>
</organism>